<reference evidence="4" key="1">
    <citation type="submission" date="2020-09" db="EMBL/GenBank/DDBJ databases">
        <title>The genome sequence of strain Labrenzia suaedae 4C16A.</title>
        <authorList>
            <person name="Liu Y."/>
        </authorList>
    </citation>
    <scope>NUCLEOTIDE SEQUENCE [LARGE SCALE GENOMIC DNA]</scope>
    <source>
        <strain evidence="4">4C16A</strain>
    </source>
</reference>
<dbReference type="RefSeq" id="WP_192145225.1">
    <property type="nucleotide sequence ID" value="NZ_JACYXI010000001.1"/>
</dbReference>
<dbReference type="Proteomes" id="UP000632063">
    <property type="component" value="Unassembled WGS sequence"/>
</dbReference>
<dbReference type="CDD" id="cd16831">
    <property type="entry name" value="HemS-like_C"/>
    <property type="match status" value="1"/>
</dbReference>
<dbReference type="Pfam" id="PF05171">
    <property type="entry name" value="HemS"/>
    <property type="match status" value="2"/>
</dbReference>
<evidence type="ECO:0000313" key="3">
    <source>
        <dbReference type="EMBL" id="MBD8889920.1"/>
    </source>
</evidence>
<feature type="region of interest" description="Disordered" evidence="1">
    <location>
        <begin position="1"/>
        <end position="21"/>
    </location>
</feature>
<protein>
    <submittedName>
        <fullName evidence="3">Hemin-degrading factor</fullName>
    </submittedName>
</protein>
<evidence type="ECO:0000313" key="4">
    <source>
        <dbReference type="Proteomes" id="UP000632063"/>
    </source>
</evidence>
<dbReference type="SUPFAM" id="SSF144064">
    <property type="entry name" value="Heme iron utilization protein-like"/>
    <property type="match status" value="1"/>
</dbReference>
<organism evidence="3 4">
    <name type="scientific">Roseibium litorale</name>
    <dbReference type="NCBI Taxonomy" id="2803841"/>
    <lineage>
        <taxon>Bacteria</taxon>
        <taxon>Pseudomonadati</taxon>
        <taxon>Pseudomonadota</taxon>
        <taxon>Alphaproteobacteria</taxon>
        <taxon>Hyphomicrobiales</taxon>
        <taxon>Stappiaceae</taxon>
        <taxon>Roseibium</taxon>
    </lineage>
</organism>
<feature type="compositionally biased region" description="Polar residues" evidence="1">
    <location>
        <begin position="1"/>
        <end position="12"/>
    </location>
</feature>
<dbReference type="InterPro" id="IPR007845">
    <property type="entry name" value="HemS/ChuX_dom"/>
</dbReference>
<sequence length="372" mass="41241">MNIRSQTGQLQAENGGLASFEADQPVDADRVRLARAENPKLRERDLAQRLGISEAEFLAAGGSGPVIRLDIHFEDIFNGLKKVGEVMSLVRNDSAVHEKIGPFEKFVPGRQAAMMLGEQIDQRIFPAHFVHGYAVEKTDGTAVRHSLQFFDAHGDAVMKIHARAATDMDAWSALVSSLAAEDQSEGLSERLSPAPLQVRPDADPSKEQALRQRWKAINDPHQFFGMLRDLEMDRLNALHMAGEDLAWELEGGTVAAMLKLAAQEQIPVMCFIGSRGCIQIHQGVVHDIKEMGPWINIMDPTFHMHLRQDHIAEVWAVRKGADHGHVTSIEAYDAAGRLIVQFFGVRGEGNAERGDWRGLVENLPRVRSMEVA</sequence>
<keyword evidence="4" id="KW-1185">Reference proteome</keyword>
<accession>A0ABR9CG65</accession>
<dbReference type="InterPro" id="IPR053733">
    <property type="entry name" value="Heme_Transport_Util_sf"/>
</dbReference>
<proteinExistence type="predicted"/>
<evidence type="ECO:0000256" key="1">
    <source>
        <dbReference type="SAM" id="MobiDB-lite"/>
    </source>
</evidence>
<dbReference type="Gene3D" id="3.40.1570.10">
    <property type="entry name" value="HemS/ChuS/ChuX like domains"/>
    <property type="match status" value="2"/>
</dbReference>
<feature type="domain" description="Haemin-degrading HemS/ChuX" evidence="2">
    <location>
        <begin position="232"/>
        <end position="363"/>
    </location>
</feature>
<gene>
    <name evidence="3" type="ORF">IG616_00025</name>
</gene>
<feature type="domain" description="Haemin-degrading HemS/ChuX" evidence="2">
    <location>
        <begin position="51"/>
        <end position="178"/>
    </location>
</feature>
<name>A0ABR9CG65_9HYPH</name>
<comment type="caution">
    <text evidence="3">The sequence shown here is derived from an EMBL/GenBank/DDBJ whole genome shotgun (WGS) entry which is preliminary data.</text>
</comment>
<dbReference type="CDD" id="cd16830">
    <property type="entry name" value="HemS-like_N"/>
    <property type="match status" value="1"/>
</dbReference>
<evidence type="ECO:0000259" key="2">
    <source>
        <dbReference type="Pfam" id="PF05171"/>
    </source>
</evidence>
<dbReference type="EMBL" id="JACYXI010000001">
    <property type="protein sequence ID" value="MBD8889920.1"/>
    <property type="molecule type" value="Genomic_DNA"/>
</dbReference>
<reference evidence="3 4" key="2">
    <citation type="journal article" date="2021" name="Int. J. Syst. Evol. Microbiol.">
        <title>Roseibium litorale sp. nov., isolated from a tidal flat sediment and proposal for the reclassification of Labrenzia polysiphoniae as Roseibium polysiphoniae comb. nov.</title>
        <authorList>
            <person name="Liu Y."/>
            <person name="Pei T."/>
            <person name="Du J."/>
            <person name="Chao M."/>
            <person name="Deng M.R."/>
            <person name="Zhu H."/>
        </authorList>
    </citation>
    <scope>NUCLEOTIDE SEQUENCE [LARGE SCALE GENOMIC DNA]</scope>
    <source>
        <strain evidence="3 4">4C16A</strain>
    </source>
</reference>